<evidence type="ECO:0000256" key="1">
    <source>
        <dbReference type="SAM" id="MobiDB-lite"/>
    </source>
</evidence>
<feature type="compositionally biased region" description="Polar residues" evidence="1">
    <location>
        <begin position="119"/>
        <end position="131"/>
    </location>
</feature>
<gene>
    <name evidence="2" type="ORF">KSP40_PGU014892</name>
</gene>
<dbReference type="Proteomes" id="UP001412067">
    <property type="component" value="Unassembled WGS sequence"/>
</dbReference>
<evidence type="ECO:0000313" key="2">
    <source>
        <dbReference type="EMBL" id="KAK8964145.1"/>
    </source>
</evidence>
<reference evidence="2 3" key="1">
    <citation type="journal article" date="2022" name="Nat. Plants">
        <title>Genomes of leafy and leafless Platanthera orchids illuminate the evolution of mycoheterotrophy.</title>
        <authorList>
            <person name="Li M.H."/>
            <person name="Liu K.W."/>
            <person name="Li Z."/>
            <person name="Lu H.C."/>
            <person name="Ye Q.L."/>
            <person name="Zhang D."/>
            <person name="Wang J.Y."/>
            <person name="Li Y.F."/>
            <person name="Zhong Z.M."/>
            <person name="Liu X."/>
            <person name="Yu X."/>
            <person name="Liu D.K."/>
            <person name="Tu X.D."/>
            <person name="Liu B."/>
            <person name="Hao Y."/>
            <person name="Liao X.Y."/>
            <person name="Jiang Y.T."/>
            <person name="Sun W.H."/>
            <person name="Chen J."/>
            <person name="Chen Y.Q."/>
            <person name="Ai Y."/>
            <person name="Zhai J.W."/>
            <person name="Wu S.S."/>
            <person name="Zhou Z."/>
            <person name="Hsiao Y.Y."/>
            <person name="Wu W.L."/>
            <person name="Chen Y.Y."/>
            <person name="Lin Y.F."/>
            <person name="Hsu J.L."/>
            <person name="Li C.Y."/>
            <person name="Wang Z.W."/>
            <person name="Zhao X."/>
            <person name="Zhong W.Y."/>
            <person name="Ma X.K."/>
            <person name="Ma L."/>
            <person name="Huang J."/>
            <person name="Chen G.Z."/>
            <person name="Huang M.Z."/>
            <person name="Huang L."/>
            <person name="Peng D.H."/>
            <person name="Luo Y.B."/>
            <person name="Zou S.Q."/>
            <person name="Chen S.P."/>
            <person name="Lan S."/>
            <person name="Tsai W.C."/>
            <person name="Van de Peer Y."/>
            <person name="Liu Z.J."/>
        </authorList>
    </citation>
    <scope>NUCLEOTIDE SEQUENCE [LARGE SCALE GENOMIC DNA]</scope>
    <source>
        <strain evidence="2">Lor288</strain>
    </source>
</reference>
<feature type="compositionally biased region" description="Acidic residues" evidence="1">
    <location>
        <begin position="133"/>
        <end position="142"/>
    </location>
</feature>
<keyword evidence="3" id="KW-1185">Reference proteome</keyword>
<protein>
    <submittedName>
        <fullName evidence="2">Uncharacterized protein</fullName>
    </submittedName>
</protein>
<proteinExistence type="predicted"/>
<name>A0ABR2MKV1_9ASPA</name>
<accession>A0ABR2MKV1</accession>
<feature type="compositionally biased region" description="Basic and acidic residues" evidence="1">
    <location>
        <begin position="143"/>
        <end position="162"/>
    </location>
</feature>
<evidence type="ECO:0000313" key="3">
    <source>
        <dbReference type="Proteomes" id="UP001412067"/>
    </source>
</evidence>
<sequence length="183" mass="19649">MDFMHPKPSESSRESLLWPSLRSGDLFAASELALGECIIGVSDSTRALSLLSDQPWGASSAFMSPTNTDQRHPVIGTSVNVESTPPNIASGYLNSLPGFNDHELGSSASHEAGLRQIDDTGNANNQFSSSDVEPIEESPECEIEVKAGGETEQQKAEVGRRMEGVADRIQGEHHTRVSYFGCA</sequence>
<dbReference type="EMBL" id="JBBWWR010000007">
    <property type="protein sequence ID" value="KAK8964145.1"/>
    <property type="molecule type" value="Genomic_DNA"/>
</dbReference>
<organism evidence="2 3">
    <name type="scientific">Platanthera guangdongensis</name>
    <dbReference type="NCBI Taxonomy" id="2320717"/>
    <lineage>
        <taxon>Eukaryota</taxon>
        <taxon>Viridiplantae</taxon>
        <taxon>Streptophyta</taxon>
        <taxon>Embryophyta</taxon>
        <taxon>Tracheophyta</taxon>
        <taxon>Spermatophyta</taxon>
        <taxon>Magnoliopsida</taxon>
        <taxon>Liliopsida</taxon>
        <taxon>Asparagales</taxon>
        <taxon>Orchidaceae</taxon>
        <taxon>Orchidoideae</taxon>
        <taxon>Orchideae</taxon>
        <taxon>Orchidinae</taxon>
        <taxon>Platanthera</taxon>
    </lineage>
</organism>
<comment type="caution">
    <text evidence="2">The sequence shown here is derived from an EMBL/GenBank/DDBJ whole genome shotgun (WGS) entry which is preliminary data.</text>
</comment>
<feature type="region of interest" description="Disordered" evidence="1">
    <location>
        <begin position="118"/>
        <end position="162"/>
    </location>
</feature>